<dbReference type="EMBL" id="BALE01000010">
    <property type="protein sequence ID" value="GAN53745.1"/>
    <property type="molecule type" value="Genomic_DNA"/>
</dbReference>
<dbReference type="RefSeq" id="WP_048847915.1">
    <property type="nucleotide sequence ID" value="NZ_BALE01000010.1"/>
</dbReference>
<evidence type="ECO:0000259" key="2">
    <source>
        <dbReference type="Pfam" id="PF02470"/>
    </source>
</evidence>
<dbReference type="InterPro" id="IPR003399">
    <property type="entry name" value="Mce/MlaD"/>
</dbReference>
<dbReference type="Gene3D" id="1.10.287.950">
    <property type="entry name" value="Methyl-accepting chemotaxis protein"/>
    <property type="match status" value="1"/>
</dbReference>
<keyword evidence="1" id="KW-0472">Membrane</keyword>
<dbReference type="Proteomes" id="UP000032679">
    <property type="component" value="Unassembled WGS sequence"/>
</dbReference>
<feature type="transmembrane region" description="Helical" evidence="1">
    <location>
        <begin position="24"/>
        <end position="50"/>
    </location>
</feature>
<feature type="domain" description="Mce/MlaD" evidence="2">
    <location>
        <begin position="66"/>
        <end position="134"/>
    </location>
</feature>
<accession>A0A0D6MJX9</accession>
<dbReference type="STRING" id="1231623.Tasa_010_292"/>
<name>A0A0D6MJX9_9PROT</name>
<keyword evidence="1" id="KW-1133">Transmembrane helix</keyword>
<dbReference type="PANTHER" id="PTHR33371">
    <property type="entry name" value="INTERMEMBRANE PHOSPHOLIPID TRANSPORT SYSTEM BINDING PROTEIN MLAD-RELATED"/>
    <property type="match status" value="1"/>
</dbReference>
<dbReference type="OrthoDB" id="7278828at2"/>
<sequence>MKIFNGARHERAAPLLRLRFADEWVGLLVIGCVALFVAAIAEAGILRAWLTPPGKLYLELPQNGLAGIASGDDVQVMGIHAGTIRYVKLSDASRMYAVAEIDPSMEKLIRSDSVATIRRQFVVAGATYIDLSRGRGAALDWKFAELGAKAEANPADEITQTLADVRRNIVPATQNARDITAQLDGMIRDMRAGKGTVGDLLTRDTLIAQAQQVLDTLNKAMAHLEPIEGQVSGVLTKGDHAMSNVQAATSDLRRQMPKIGAVADHVNESTAELPALITQAQTAAASLEKLSNQLRSLWLLGGGGQKAPGHRLSPGDVAP</sequence>
<dbReference type="AlphaFoldDB" id="A0A0D6MJX9"/>
<evidence type="ECO:0000256" key="1">
    <source>
        <dbReference type="SAM" id="Phobius"/>
    </source>
</evidence>
<evidence type="ECO:0000313" key="3">
    <source>
        <dbReference type="EMBL" id="GAN53745.1"/>
    </source>
</evidence>
<keyword evidence="1" id="KW-0812">Transmembrane</keyword>
<reference evidence="3 4" key="1">
    <citation type="submission" date="2012-10" db="EMBL/GenBank/DDBJ databases">
        <title>Genome sequencing of Tanticharoenia sakaeratensis NBRC 103193.</title>
        <authorList>
            <person name="Azuma Y."/>
            <person name="Hadano H."/>
            <person name="Hirakawa H."/>
            <person name="Matsushita K."/>
        </authorList>
    </citation>
    <scope>NUCLEOTIDE SEQUENCE [LARGE SCALE GENOMIC DNA]</scope>
    <source>
        <strain evidence="3 4">NBRC 103193</strain>
    </source>
</reference>
<dbReference type="PANTHER" id="PTHR33371:SF4">
    <property type="entry name" value="INTERMEMBRANE PHOSPHOLIPID TRANSPORT SYSTEM BINDING PROTEIN MLAD"/>
    <property type="match status" value="1"/>
</dbReference>
<dbReference type="InterPro" id="IPR052336">
    <property type="entry name" value="MlaD_Phospholipid_Transporter"/>
</dbReference>
<organism evidence="3 4">
    <name type="scientific">Tanticharoenia sakaeratensis NBRC 103193</name>
    <dbReference type="NCBI Taxonomy" id="1231623"/>
    <lineage>
        <taxon>Bacteria</taxon>
        <taxon>Pseudomonadati</taxon>
        <taxon>Pseudomonadota</taxon>
        <taxon>Alphaproteobacteria</taxon>
        <taxon>Acetobacterales</taxon>
        <taxon>Acetobacteraceae</taxon>
        <taxon>Tanticharoenia</taxon>
    </lineage>
</organism>
<evidence type="ECO:0000313" key="4">
    <source>
        <dbReference type="Proteomes" id="UP000032679"/>
    </source>
</evidence>
<comment type="caution">
    <text evidence="3">The sequence shown here is derived from an EMBL/GenBank/DDBJ whole genome shotgun (WGS) entry which is preliminary data.</text>
</comment>
<gene>
    <name evidence="3" type="ORF">Tasa_010_292</name>
</gene>
<keyword evidence="4" id="KW-1185">Reference proteome</keyword>
<dbReference type="Pfam" id="PF02470">
    <property type="entry name" value="MlaD"/>
    <property type="match status" value="1"/>
</dbReference>
<protein>
    <submittedName>
        <fullName evidence="3">Mammalian cell entry related domain protein</fullName>
    </submittedName>
</protein>
<proteinExistence type="predicted"/>